<protein>
    <submittedName>
        <fullName evidence="2">Uncharacterized protein</fullName>
    </submittedName>
</protein>
<feature type="non-terminal residue" evidence="2">
    <location>
        <position position="1448"/>
    </location>
</feature>
<dbReference type="InterPro" id="IPR025667">
    <property type="entry name" value="SprB_repeat"/>
</dbReference>
<feature type="chain" id="PRO_5046443179" evidence="1">
    <location>
        <begin position="20"/>
        <end position="1448"/>
    </location>
</feature>
<proteinExistence type="predicted"/>
<accession>A0ABX1QPK8</accession>
<keyword evidence="1" id="KW-0732">Signal</keyword>
<dbReference type="EMBL" id="JAAMPT010000190">
    <property type="protein sequence ID" value="NMH23992.1"/>
    <property type="molecule type" value="Genomic_DNA"/>
</dbReference>
<keyword evidence="3" id="KW-1185">Reference proteome</keyword>
<gene>
    <name evidence="2" type="ORF">G6042_01770</name>
</gene>
<dbReference type="Pfam" id="PF13573">
    <property type="entry name" value="SprB"/>
    <property type="match status" value="1"/>
</dbReference>
<dbReference type="Gene3D" id="2.60.120.260">
    <property type="entry name" value="Galactose-binding domain-like"/>
    <property type="match status" value="1"/>
</dbReference>
<name>A0ABX1QPK8_9FLAO</name>
<evidence type="ECO:0000256" key="1">
    <source>
        <dbReference type="SAM" id="SignalP"/>
    </source>
</evidence>
<sequence length="1448" mass="150910">MKSKLLILFSFLSLIQIQAQNLISNPGFETGGSGIGFVTNGAGYTQLVTPFSGTTVPGNFGVANFPKRLNTADFNFEGDRTTGAGRMLIIDGNTTPGTPFWSAGNTGGGVTTAVVGTTYYFSYWIKSVSDLVTDPTTQANIDVQVTGGNLVTLLSGSTLAPLPADGWKQVLYSFVATATTVQISLSNSNGNAVGNDFAVDDFVLRSSLILTANATNALCAVPNDGSITATAFGGTAPYTYTLSGAGTGTNTTGVFTGLAPGVYTVAVVDSTTPTAASTTLTNIVVGPRLSITANTAICIGSSATLEVGGSPSTYTWTASPADSSLTTPNSDTVVVSPTVTTTYTATSTVGSCAPLTRTVQVTVNQLPVATLPADITICPGNSASVTITGTPQSTVTLVDYGTFPNPTTYTVNIPASGTVNWVTPALQETHTYTMTNVRNFFTFCERQYTNEEIVILVIPNGCATVETVPAPGTKPLDLTLCTTNECRTLEANISDVPSTTSYAVTSIPFCPQAPFENPSWIQLYPLPPTDTRTLGDDDWHDVFNFPAGMNFCFFGNNYTSLQVGTNGIITFKYHPQTPPLDFPRCRWDYNLPIPNTDYVNDANLARDVSNSIMGVYQDTNFAVPNQAPNFKNINYQVVGTYPCRKFIVNYKDLPQFSCGNDIGVSTTQIVLYEVSNIIEVYVLRRTACTGWNGGRGIIGIMDATGTQGYAAPGRNAVPFNTDPTPSDPNNFDNVSEAWRFTPTGPNIPMSVSWYEGTTQIGTGPTVTVCPSATTTYTLKAEYSICNVIQTATSDITLNVNPDVTNSPVNLTECSNIFNLEENTPIILGSLTPSLYEITYHLTAAEADLLANPISTPTAFTSNGQTIYAAIYLSLEGCTIVKPFQLIVDDCGPVTPPDLTLCETSYGSADAIFDLTPQIAVALGSNDPADYVVTLHLNLADANGDVSPISPTNNFTGVNGQEIFVRMESSTDPTQFEVTSFTLIVNPIPTATISGTTSICEGDTTTITFTGTPNAVVTYTINSGSNQTISLDATGNATISMAYTADTTYTLVSVQNPTTLCSQTLTGSAVVTVNPIPTATISGTTTVCQGDANPVITFTAANGTTPYTFNFIDSSGNPQSVTVPGNTHTIPVSTATQGTFTYQLVSVSSSGTPVCSQPQSGTATVTVNPLPTATISGTTTICSGDSATVTFTGTPDAVVNYLVNPGTTGSVTLNASGSATITSAYTTSTSYTLINVTNPATTCSQLVGGIATITVNPLPTATISGTTTVCQGAANPSITFTGANATAPYTFTYLDQNNATQTITTTVGNSVTVPVSTANGGTFNYQLLSVSSASTPACSQPQSGTATVTVVTLPTASISGTATTCLNFAEPQVVLTGFNGTAPYTFTYSLDTVVQPPVTSTGNSYTINVPTTASGTFVYQLISVASSGTPVCSQPQTGTVTIVVNDAPI</sequence>
<evidence type="ECO:0000313" key="3">
    <source>
        <dbReference type="Proteomes" id="UP000767947"/>
    </source>
</evidence>
<reference evidence="2 3" key="1">
    <citation type="submission" date="2020-02" db="EMBL/GenBank/DDBJ databases">
        <title>Flavobacterium sp. genome.</title>
        <authorList>
            <person name="Jung H.S."/>
            <person name="Baek J.H."/>
            <person name="Jeon C.O."/>
        </authorList>
    </citation>
    <scope>NUCLEOTIDE SEQUENCE [LARGE SCALE GENOMIC DNA]</scope>
    <source>
        <strain evidence="2 3">SE-s27</strain>
    </source>
</reference>
<feature type="signal peptide" evidence="1">
    <location>
        <begin position="1"/>
        <end position="19"/>
    </location>
</feature>
<dbReference type="Proteomes" id="UP000767947">
    <property type="component" value="Unassembled WGS sequence"/>
</dbReference>
<evidence type="ECO:0000313" key="2">
    <source>
        <dbReference type="EMBL" id="NMH23992.1"/>
    </source>
</evidence>
<comment type="caution">
    <text evidence="2">The sequence shown here is derived from an EMBL/GenBank/DDBJ whole genome shotgun (WGS) entry which is preliminary data.</text>
</comment>
<organism evidence="2 3">
    <name type="scientific">Flavobacterium solisilvae</name>
    <dbReference type="NCBI Taxonomy" id="1852019"/>
    <lineage>
        <taxon>Bacteria</taxon>
        <taxon>Pseudomonadati</taxon>
        <taxon>Bacteroidota</taxon>
        <taxon>Flavobacteriia</taxon>
        <taxon>Flavobacteriales</taxon>
        <taxon>Flavobacteriaceae</taxon>
        <taxon>Flavobacterium</taxon>
    </lineage>
</organism>